<dbReference type="InterPro" id="IPR003661">
    <property type="entry name" value="HisK_dim/P_dom"/>
</dbReference>
<dbReference type="Pfam" id="PF01627">
    <property type="entry name" value="Hpt"/>
    <property type="match status" value="1"/>
</dbReference>
<dbReference type="InterPro" id="IPR036097">
    <property type="entry name" value="HisK_dim/P_sf"/>
</dbReference>
<dbReference type="SUPFAM" id="SSF52172">
    <property type="entry name" value="CheY-like"/>
    <property type="match status" value="1"/>
</dbReference>
<comment type="catalytic activity">
    <reaction evidence="1">
        <text>ATP + protein L-histidine = ADP + protein N-phospho-L-histidine.</text>
        <dbReference type="EC" id="2.7.13.3"/>
    </reaction>
</comment>
<dbReference type="Gene3D" id="1.20.120.160">
    <property type="entry name" value="HPT domain"/>
    <property type="match status" value="1"/>
</dbReference>
<protein>
    <recommendedName>
        <fullName evidence="8">Virulence sensor protein BvgS</fullName>
        <ecNumber evidence="2">2.7.13.3</ecNumber>
    </recommendedName>
</protein>
<keyword evidence="11" id="KW-1133">Transmembrane helix</keyword>
<proteinExistence type="predicted"/>
<sequence length="1118" mass="120975">MPQTLQRGVLGRLRRYQRLLMFGGGMVITAVVLLAAVLDTVSTVRAHIVNERQAFLVDRSLVMNEIQASEGSFRNGLINAELIWSEPPSVDSALVERFHAGGDEMVLQPFPTLRSQLIFGAPGNPPSYSEIDRFLGLATQLARSSTANSLQRGRQLSGYYYNVKRDLAALIPAPSPRDARMAAVLTDRRKLMDALTNDLGELMNNPVDDSLTQRRPVRWMPPSINPLTGTVSVRLAAPAFDHGKPFAVLVTEYEPQALTAPLSVDRFDGTFLIVSAEGQLIATAAQHEPEQALIDSVLKSSVSQKTGSSPRESYRGGIFTIRDQLGDTGWTLVYAFSWRNIASGVAVQIGTAASTTVAILVVLWVLLFMFNRRVFVPVFERSRRVFESEHLSRTLIETAPVGLGLISTGTGVPLLRSPVMVAMASRVVVDAPTLSAELVRRHALRAQEGVSHTERDVVHDDIALPTREGGQVDLAVSLAPARYQGEDVLVTAFTDITAKKLLEQQLRDAKRAADSANVAKSAFLAAMSHEIRTPLNAILGNLELLAHSPLNAVQKDRLTTIRTSSDGLLAIISDVLDFSKIEAGEMLLEQIEFDVVEVAGRALTIFAPLAHAKGVQLYGVFDTASAQPMRGDPVRLGQVLHNLLSNAIKFTRVGKVTLRVSVEEQHSDAAAVVVAIEDTGIGMSPEQQRGLFQAFSQADTSINRRFGGTGLGLALCRRLLDAMGGTIEVASEPHVGSRFTVRLPLDDHYPAAPQPAMFAGELLIFLSSTDEWRAFAEPHFAAWGLRVQAYRHPALVDEATLDAARALIICGEHDTWHPVEENRLVEGAAWVVDCHRDGPAQPVRTGRIVSVSCYSLKGLEAALRLALRGEAPAVPRRADARATDGAPPTMPRRLRVLVAEDNAVNQQLFAEQLAMLGCEARVVDRGAVALDVLSEGHWDVLLTDLSMPEMSGYELAETVHARWPMLPIMAVTAHVTIEERARCEAAGMQQVLTKPLSLGQLADVLLVVAGTVQASVAEPVEDRQSMLGGKPIPAHLRETFTESCAASLAAIRAAQMNEDVTGVLAELHSLKGALGVFGQKPLALRCGEIELRVKQDGIAGLGETFAQFEAAVGTLISN</sequence>
<dbReference type="InterPro" id="IPR003594">
    <property type="entry name" value="HATPase_dom"/>
</dbReference>
<feature type="transmembrane region" description="Helical" evidence="11">
    <location>
        <begin position="349"/>
        <end position="370"/>
    </location>
</feature>
<dbReference type="InterPro" id="IPR011006">
    <property type="entry name" value="CheY-like_superfamily"/>
</dbReference>
<evidence type="ECO:0000256" key="5">
    <source>
        <dbReference type="ARBA" id="ARBA00023012"/>
    </source>
</evidence>
<name>A0A6J5CAM2_9BURK</name>
<evidence type="ECO:0000256" key="1">
    <source>
        <dbReference type="ARBA" id="ARBA00000085"/>
    </source>
</evidence>
<dbReference type="GO" id="GO:0000155">
    <property type="term" value="F:phosphorelay sensor kinase activity"/>
    <property type="evidence" value="ECO:0007669"/>
    <property type="project" value="InterPro"/>
</dbReference>
<dbReference type="EC" id="2.7.13.3" evidence="2"/>
<dbReference type="Proteomes" id="UP000494255">
    <property type="component" value="Unassembled WGS sequence"/>
</dbReference>
<evidence type="ECO:0000256" key="10">
    <source>
        <dbReference type="PROSITE-ProRule" id="PRU00169"/>
    </source>
</evidence>
<dbReference type="PROSITE" id="PS50894">
    <property type="entry name" value="HPT"/>
    <property type="match status" value="1"/>
</dbReference>
<keyword evidence="5" id="KW-0902">Two-component regulatory system</keyword>
<dbReference type="GeneID" id="97044194"/>
<evidence type="ECO:0000259" key="12">
    <source>
        <dbReference type="PROSITE" id="PS50109"/>
    </source>
</evidence>
<dbReference type="InterPro" id="IPR001789">
    <property type="entry name" value="Sig_transdc_resp-reg_receiver"/>
</dbReference>
<dbReference type="Pfam" id="PF00072">
    <property type="entry name" value="Response_reg"/>
    <property type="match status" value="1"/>
</dbReference>
<evidence type="ECO:0000256" key="9">
    <source>
        <dbReference type="PROSITE-ProRule" id="PRU00110"/>
    </source>
</evidence>
<dbReference type="Gene3D" id="3.40.50.2300">
    <property type="match status" value="1"/>
</dbReference>
<keyword evidence="16" id="KW-1185">Reference proteome</keyword>
<feature type="domain" description="Histidine kinase" evidence="12">
    <location>
        <begin position="526"/>
        <end position="747"/>
    </location>
</feature>
<dbReference type="SUPFAM" id="SSF47384">
    <property type="entry name" value="Homodimeric domain of signal transducing histidine kinase"/>
    <property type="match status" value="1"/>
</dbReference>
<dbReference type="Pfam" id="PF00512">
    <property type="entry name" value="HisKA"/>
    <property type="match status" value="1"/>
</dbReference>
<evidence type="ECO:0000259" key="14">
    <source>
        <dbReference type="PROSITE" id="PS50894"/>
    </source>
</evidence>
<dbReference type="SMART" id="SM00387">
    <property type="entry name" value="HATPase_c"/>
    <property type="match status" value="1"/>
</dbReference>
<keyword evidence="6" id="KW-0843">Virulence</keyword>
<evidence type="ECO:0000256" key="7">
    <source>
        <dbReference type="ARBA" id="ARBA00058004"/>
    </source>
</evidence>
<dbReference type="Gene3D" id="1.10.287.130">
    <property type="match status" value="1"/>
</dbReference>
<dbReference type="RefSeq" id="WP_175053339.1">
    <property type="nucleotide sequence ID" value="NZ_CADIKC010000009.1"/>
</dbReference>
<keyword evidence="11" id="KW-0812">Transmembrane</keyword>
<dbReference type="SMART" id="SM00448">
    <property type="entry name" value="REC"/>
    <property type="match status" value="1"/>
</dbReference>
<dbReference type="Gene3D" id="3.30.565.10">
    <property type="entry name" value="Histidine kinase-like ATPase, C-terminal domain"/>
    <property type="match status" value="1"/>
</dbReference>
<keyword evidence="15" id="KW-0418">Kinase</keyword>
<dbReference type="SUPFAM" id="SSF55874">
    <property type="entry name" value="ATPase domain of HSP90 chaperone/DNA topoisomerase II/histidine kinase"/>
    <property type="match status" value="1"/>
</dbReference>
<organism evidence="15 16">
    <name type="scientific">Paraburkholderia sediminicola</name>
    <dbReference type="NCBI Taxonomy" id="458836"/>
    <lineage>
        <taxon>Bacteria</taxon>
        <taxon>Pseudomonadati</taxon>
        <taxon>Pseudomonadota</taxon>
        <taxon>Betaproteobacteria</taxon>
        <taxon>Burkholderiales</taxon>
        <taxon>Burkholderiaceae</taxon>
        <taxon>Paraburkholderia</taxon>
    </lineage>
</organism>
<feature type="modified residue" description="Phosphohistidine" evidence="9">
    <location>
        <position position="1068"/>
    </location>
</feature>
<dbReference type="SMART" id="SM00388">
    <property type="entry name" value="HisKA"/>
    <property type="match status" value="1"/>
</dbReference>
<evidence type="ECO:0000256" key="8">
    <source>
        <dbReference type="ARBA" id="ARBA00070152"/>
    </source>
</evidence>
<dbReference type="Pfam" id="PF02518">
    <property type="entry name" value="HATPase_c"/>
    <property type="match status" value="1"/>
</dbReference>
<dbReference type="FunFam" id="3.30.565.10:FF:000010">
    <property type="entry name" value="Sensor histidine kinase RcsC"/>
    <property type="match status" value="1"/>
</dbReference>
<dbReference type="PROSITE" id="PS50109">
    <property type="entry name" value="HIS_KIN"/>
    <property type="match status" value="1"/>
</dbReference>
<dbReference type="GO" id="GO:0005886">
    <property type="term" value="C:plasma membrane"/>
    <property type="evidence" value="ECO:0007669"/>
    <property type="project" value="UniProtKB-SubCell"/>
</dbReference>
<evidence type="ECO:0000259" key="13">
    <source>
        <dbReference type="PROSITE" id="PS50110"/>
    </source>
</evidence>
<dbReference type="EMBL" id="CADIKC010000009">
    <property type="protein sequence ID" value="CAB3729716.1"/>
    <property type="molecule type" value="Genomic_DNA"/>
</dbReference>
<dbReference type="PRINTS" id="PR00344">
    <property type="entry name" value="BCTRLSENSOR"/>
</dbReference>
<dbReference type="PANTHER" id="PTHR45339:SF3">
    <property type="entry name" value="HISTIDINE KINASE"/>
    <property type="match status" value="1"/>
</dbReference>
<evidence type="ECO:0000313" key="15">
    <source>
        <dbReference type="EMBL" id="CAB3729716.1"/>
    </source>
</evidence>
<keyword evidence="11" id="KW-0472">Membrane</keyword>
<dbReference type="CDD" id="cd16922">
    <property type="entry name" value="HATPase_EvgS-ArcB-TorS-like"/>
    <property type="match status" value="1"/>
</dbReference>
<keyword evidence="15" id="KW-0808">Transferase</keyword>
<feature type="domain" description="Response regulatory" evidence="13">
    <location>
        <begin position="895"/>
        <end position="1009"/>
    </location>
</feature>
<dbReference type="CDD" id="cd00082">
    <property type="entry name" value="HisKA"/>
    <property type="match status" value="1"/>
</dbReference>
<dbReference type="AlphaFoldDB" id="A0A6J5CAM2"/>
<dbReference type="InterPro" id="IPR008207">
    <property type="entry name" value="Sig_transdc_His_kin_Hpt_dom"/>
</dbReference>
<dbReference type="InterPro" id="IPR036890">
    <property type="entry name" value="HATPase_C_sf"/>
</dbReference>
<dbReference type="CDD" id="cd17546">
    <property type="entry name" value="REC_hyHK_CKI1_RcsC-like"/>
    <property type="match status" value="1"/>
</dbReference>
<dbReference type="GO" id="GO:0005524">
    <property type="term" value="F:ATP binding"/>
    <property type="evidence" value="ECO:0007669"/>
    <property type="project" value="UniProtKB-KW"/>
</dbReference>
<accession>A0A6J5CAM2</accession>
<evidence type="ECO:0000256" key="6">
    <source>
        <dbReference type="ARBA" id="ARBA00023026"/>
    </source>
</evidence>
<feature type="modified residue" description="4-aspartylphosphate" evidence="10">
    <location>
        <position position="944"/>
    </location>
</feature>
<feature type="transmembrane region" description="Helical" evidence="11">
    <location>
        <begin position="20"/>
        <end position="38"/>
    </location>
</feature>
<gene>
    <name evidence="15" type="primary">rcsC_19</name>
    <name evidence="15" type="ORF">LMG24238_05612</name>
</gene>
<dbReference type="InterPro" id="IPR005467">
    <property type="entry name" value="His_kinase_dom"/>
</dbReference>
<evidence type="ECO:0000256" key="4">
    <source>
        <dbReference type="ARBA" id="ARBA00022729"/>
    </source>
</evidence>
<dbReference type="PROSITE" id="PS50110">
    <property type="entry name" value="RESPONSE_REGULATORY"/>
    <property type="match status" value="1"/>
</dbReference>
<dbReference type="InterPro" id="IPR004358">
    <property type="entry name" value="Sig_transdc_His_kin-like_C"/>
</dbReference>
<dbReference type="SUPFAM" id="SSF47226">
    <property type="entry name" value="Histidine-containing phosphotransfer domain, HPT domain"/>
    <property type="match status" value="1"/>
</dbReference>
<evidence type="ECO:0000256" key="11">
    <source>
        <dbReference type="SAM" id="Phobius"/>
    </source>
</evidence>
<reference evidence="15 16" key="1">
    <citation type="submission" date="2020-04" db="EMBL/GenBank/DDBJ databases">
        <authorList>
            <person name="De Canck E."/>
        </authorList>
    </citation>
    <scope>NUCLEOTIDE SEQUENCE [LARGE SCALE GENOMIC DNA]</scope>
    <source>
        <strain evidence="15 16">LMG 24238</strain>
    </source>
</reference>
<keyword evidence="3 10" id="KW-0597">Phosphoprotein</keyword>
<comment type="function">
    <text evidence="7">Member of the two-component regulatory system BvgS/BvgA. Phosphorylates BvgA via a four-step phosphorelay in response to environmental signals.</text>
</comment>
<keyword evidence="4" id="KW-0732">Signal</keyword>
<dbReference type="InterPro" id="IPR036641">
    <property type="entry name" value="HPT_dom_sf"/>
</dbReference>
<evidence type="ECO:0000256" key="3">
    <source>
        <dbReference type="ARBA" id="ARBA00022553"/>
    </source>
</evidence>
<dbReference type="PANTHER" id="PTHR45339">
    <property type="entry name" value="HYBRID SIGNAL TRANSDUCTION HISTIDINE KINASE J"/>
    <property type="match status" value="1"/>
</dbReference>
<evidence type="ECO:0000313" key="16">
    <source>
        <dbReference type="Proteomes" id="UP000494255"/>
    </source>
</evidence>
<feature type="domain" description="HPt" evidence="14">
    <location>
        <begin position="1029"/>
        <end position="1118"/>
    </location>
</feature>
<evidence type="ECO:0000256" key="2">
    <source>
        <dbReference type="ARBA" id="ARBA00012438"/>
    </source>
</evidence>